<reference evidence="10" key="1">
    <citation type="submission" date="2022-06" db="EMBL/GenBank/DDBJ databases">
        <title>Alkalicoccobacillus porphyridii sp. nov., isolated from a marine red alga, Porphyridium purpureum and reclassification of Shouchella plakortidis and Shouchella gibsonii as Alkalicoccobacillus plakortidis comb. nov. and Alkalicoccobacillus gibsonii comb. nov.</title>
        <authorList>
            <person name="Kim K.H."/>
            <person name="Lee J.K."/>
            <person name="Han D.M."/>
            <person name="Baek J.H."/>
            <person name="Jeon C.O."/>
        </authorList>
    </citation>
    <scope>NUCLEOTIDE SEQUENCE</scope>
    <source>
        <strain evidence="10">DSM 19153</strain>
    </source>
</reference>
<feature type="transmembrane region" description="Helical" evidence="7">
    <location>
        <begin position="48"/>
        <end position="67"/>
    </location>
</feature>
<dbReference type="InterPro" id="IPR039421">
    <property type="entry name" value="Type_1_exporter"/>
</dbReference>
<dbReference type="PROSITE" id="PS00211">
    <property type="entry name" value="ABC_TRANSPORTER_1"/>
    <property type="match status" value="1"/>
</dbReference>
<dbReference type="Pfam" id="PF00005">
    <property type="entry name" value="ABC_tran"/>
    <property type="match status" value="1"/>
</dbReference>
<dbReference type="InterPro" id="IPR003439">
    <property type="entry name" value="ABC_transporter-like_ATP-bd"/>
</dbReference>
<dbReference type="SUPFAM" id="SSF52540">
    <property type="entry name" value="P-loop containing nucleoside triphosphate hydrolases"/>
    <property type="match status" value="1"/>
</dbReference>
<dbReference type="InterPro" id="IPR003593">
    <property type="entry name" value="AAA+_ATPase"/>
</dbReference>
<keyword evidence="3" id="KW-0547">Nucleotide-binding</keyword>
<dbReference type="Gene3D" id="3.40.50.300">
    <property type="entry name" value="P-loop containing nucleotide triphosphate hydrolases"/>
    <property type="match status" value="1"/>
</dbReference>
<dbReference type="InterPro" id="IPR036640">
    <property type="entry name" value="ABC1_TM_sf"/>
</dbReference>
<dbReference type="PROSITE" id="PS50893">
    <property type="entry name" value="ABC_TRANSPORTER_2"/>
    <property type="match status" value="1"/>
</dbReference>
<evidence type="ECO:0000256" key="2">
    <source>
        <dbReference type="ARBA" id="ARBA00022692"/>
    </source>
</evidence>
<evidence type="ECO:0000313" key="11">
    <source>
        <dbReference type="Proteomes" id="UP001203665"/>
    </source>
</evidence>
<evidence type="ECO:0000313" key="10">
    <source>
        <dbReference type="EMBL" id="MCM2677323.1"/>
    </source>
</evidence>
<dbReference type="Gene3D" id="1.20.1560.10">
    <property type="entry name" value="ABC transporter type 1, transmembrane domain"/>
    <property type="match status" value="1"/>
</dbReference>
<dbReference type="CDD" id="cd03228">
    <property type="entry name" value="ABCC_MRP_Like"/>
    <property type="match status" value="1"/>
</dbReference>
<feature type="transmembrane region" description="Helical" evidence="7">
    <location>
        <begin position="244"/>
        <end position="267"/>
    </location>
</feature>
<organism evidence="10 11">
    <name type="scientific">Alkalicoccobacillus plakortidis</name>
    <dbReference type="NCBI Taxonomy" id="444060"/>
    <lineage>
        <taxon>Bacteria</taxon>
        <taxon>Bacillati</taxon>
        <taxon>Bacillota</taxon>
        <taxon>Bacilli</taxon>
        <taxon>Bacillales</taxon>
        <taxon>Bacillaceae</taxon>
        <taxon>Alkalicoccobacillus</taxon>
    </lineage>
</organism>
<dbReference type="Proteomes" id="UP001203665">
    <property type="component" value="Unassembled WGS sequence"/>
</dbReference>
<dbReference type="SMART" id="SM00382">
    <property type="entry name" value="AAA"/>
    <property type="match status" value="1"/>
</dbReference>
<feature type="transmembrane region" description="Helical" evidence="7">
    <location>
        <begin position="160"/>
        <end position="179"/>
    </location>
</feature>
<keyword evidence="11" id="KW-1185">Reference proteome</keyword>
<dbReference type="PANTHER" id="PTHR24221">
    <property type="entry name" value="ATP-BINDING CASSETTE SUB-FAMILY B"/>
    <property type="match status" value="1"/>
</dbReference>
<keyword evidence="6 7" id="KW-0472">Membrane</keyword>
<evidence type="ECO:0000259" key="9">
    <source>
        <dbReference type="PROSITE" id="PS50929"/>
    </source>
</evidence>
<name>A0ABT0XPQ1_9BACI</name>
<feature type="transmembrane region" description="Helical" evidence="7">
    <location>
        <begin position="18"/>
        <end position="42"/>
    </location>
</feature>
<evidence type="ECO:0000256" key="4">
    <source>
        <dbReference type="ARBA" id="ARBA00022840"/>
    </source>
</evidence>
<keyword evidence="4" id="KW-0067">ATP-binding</keyword>
<sequence length="572" mass="64643">MRDLAAICKLVLTEKKDILYSILFGFIAGIAAIGMFAASGYLISKAFLLTPLYALIIVTSFVKLLGFTRAFSRFGERYVSHRATFTILGNLRATFFEKLEPLAPSIFTKYRSGDLLARVVSDVESLQNFFLRVLYPPIVLLIVFLSTVVFTMFFSAYIAWILLAGMLLTVFVIPTIFAFRQSKIDPMVRQKRSELSTELNEFFQGFRDLKIHSKLQEKEQAVLGISESYIEEQERESINKTYNLSLNTFVTLLFSWIIVAVGAYLVTVGDLEGVFLAMLIMISLTVFEDVSPMAVFPAYLQESKQSATRLFSIFRKEERPEEHVHAKQRLQDGPLSIEMDQVSFSFQQKHETTTLSNINLQIKAGEKIAIVGPSGSGKSTLLQLILNLYQPNEGQVRINGLPLHEVDEQSLWQQTNVMLQENQFFFGTIRDNLKLAGDHLSDQSLIQALEKVNLNHFTLDDAIFEKGDNLSGGEKQRLAIARAMLKGGCLWLLDEPTSSLDAVMEHSILSSLYEQAHEATVLLVSHRLKGLEEMDQIIQMSEGTIVESGTFAELMSKKGYFYEMKQLEKEML</sequence>
<evidence type="ECO:0000256" key="5">
    <source>
        <dbReference type="ARBA" id="ARBA00022989"/>
    </source>
</evidence>
<evidence type="ECO:0000256" key="7">
    <source>
        <dbReference type="SAM" id="Phobius"/>
    </source>
</evidence>
<proteinExistence type="predicted"/>
<dbReference type="InterPro" id="IPR014223">
    <property type="entry name" value="ABC_CydC/D"/>
</dbReference>
<evidence type="ECO:0000256" key="6">
    <source>
        <dbReference type="ARBA" id="ARBA00023136"/>
    </source>
</evidence>
<dbReference type="InterPro" id="IPR011527">
    <property type="entry name" value="ABC1_TM_dom"/>
</dbReference>
<gene>
    <name evidence="10" type="primary">cydC</name>
    <name evidence="10" type="ORF">NDM98_19025</name>
</gene>
<dbReference type="PROSITE" id="PS50929">
    <property type="entry name" value="ABC_TM1F"/>
    <property type="match status" value="1"/>
</dbReference>
<comment type="caution">
    <text evidence="10">The sequence shown here is derived from an EMBL/GenBank/DDBJ whole genome shotgun (WGS) entry which is preliminary data.</text>
</comment>
<feature type="domain" description="ABC transporter" evidence="8">
    <location>
        <begin position="337"/>
        <end position="567"/>
    </location>
</feature>
<dbReference type="InterPro" id="IPR017871">
    <property type="entry name" value="ABC_transporter-like_CS"/>
</dbReference>
<dbReference type="EMBL" id="JAMQJY010000003">
    <property type="protein sequence ID" value="MCM2677323.1"/>
    <property type="molecule type" value="Genomic_DNA"/>
</dbReference>
<dbReference type="SUPFAM" id="SSF90123">
    <property type="entry name" value="ABC transporter transmembrane region"/>
    <property type="match status" value="1"/>
</dbReference>
<dbReference type="Pfam" id="PF00664">
    <property type="entry name" value="ABC_membrane"/>
    <property type="match status" value="1"/>
</dbReference>
<comment type="subcellular location">
    <subcellularLocation>
        <location evidence="1">Cell membrane</location>
        <topology evidence="1">Multi-pass membrane protein</topology>
    </subcellularLocation>
</comment>
<dbReference type="RefSeq" id="WP_251610989.1">
    <property type="nucleotide sequence ID" value="NZ_JAMQJY010000003.1"/>
</dbReference>
<dbReference type="CDD" id="cd18585">
    <property type="entry name" value="ABC_6TM_CydC"/>
    <property type="match status" value="1"/>
</dbReference>
<dbReference type="InterPro" id="IPR027417">
    <property type="entry name" value="P-loop_NTPase"/>
</dbReference>
<protein>
    <submittedName>
        <fullName evidence="10">Thiol reductant ABC exporter subunit CydC</fullName>
    </submittedName>
</protein>
<feature type="transmembrane region" description="Helical" evidence="7">
    <location>
        <begin position="133"/>
        <end position="154"/>
    </location>
</feature>
<feature type="domain" description="ABC transmembrane type-1" evidence="9">
    <location>
        <begin position="21"/>
        <end position="302"/>
    </location>
</feature>
<accession>A0ABT0XPQ1</accession>
<dbReference type="NCBIfam" id="TIGR02868">
    <property type="entry name" value="CydC"/>
    <property type="match status" value="1"/>
</dbReference>
<evidence type="ECO:0000256" key="3">
    <source>
        <dbReference type="ARBA" id="ARBA00022741"/>
    </source>
</evidence>
<dbReference type="PANTHER" id="PTHR24221:SF653">
    <property type="entry name" value="TRANSPORT ATP-BINDING PROTEIN CYDC"/>
    <property type="match status" value="1"/>
</dbReference>
<evidence type="ECO:0000259" key="8">
    <source>
        <dbReference type="PROSITE" id="PS50893"/>
    </source>
</evidence>
<evidence type="ECO:0000256" key="1">
    <source>
        <dbReference type="ARBA" id="ARBA00004651"/>
    </source>
</evidence>
<keyword evidence="5 7" id="KW-1133">Transmembrane helix</keyword>
<keyword evidence="2 7" id="KW-0812">Transmembrane</keyword>